<keyword evidence="2" id="KW-0732">Signal</keyword>
<organism evidence="4 5">
    <name type="scientific">Aythya fuligula</name>
    <name type="common">Tufted duck</name>
    <name type="synonym">Anas fuligula</name>
    <dbReference type="NCBI Taxonomy" id="219594"/>
    <lineage>
        <taxon>Eukaryota</taxon>
        <taxon>Metazoa</taxon>
        <taxon>Chordata</taxon>
        <taxon>Craniata</taxon>
        <taxon>Vertebrata</taxon>
        <taxon>Euteleostomi</taxon>
        <taxon>Archelosauria</taxon>
        <taxon>Archosauria</taxon>
        <taxon>Dinosauria</taxon>
        <taxon>Saurischia</taxon>
        <taxon>Theropoda</taxon>
        <taxon>Coelurosauria</taxon>
        <taxon>Aves</taxon>
        <taxon>Neognathae</taxon>
        <taxon>Galloanserae</taxon>
        <taxon>Anseriformes</taxon>
        <taxon>Anatidae</taxon>
        <taxon>Aythyinae</taxon>
        <taxon>Aythya</taxon>
    </lineage>
</organism>
<proteinExistence type="predicted"/>
<keyword evidence="1" id="KW-1133">Transmembrane helix</keyword>
<feature type="domain" description="Immunoglobulin" evidence="3">
    <location>
        <begin position="35"/>
        <end position="140"/>
    </location>
</feature>
<dbReference type="SUPFAM" id="SSF48726">
    <property type="entry name" value="Immunoglobulin"/>
    <property type="match status" value="2"/>
</dbReference>
<name>A0A6J3E2F4_AYTFU</name>
<sequence length="341" mass="38511">MLQTLPLPAASLFLLLLQFIPGLSGEENAFLEQSTDVVSVWEGDSISITCSMYNSENELGMYLRTRVPPENVLYVPKDNKPTVTKAFVDRIKYSEEGAKLTVTLLNARESDSNFYLCTRFIIRNDRHVRLDGKTTIVVVKAPVVPPLKLGINKRGAGIVEQSPLVVNIQQGQSLNITCALNSSYKDEEICLLKTHTQPEGVLCVSSQKALEIFPVFANRLEYSKEEKKLVVTLHNLQQSDNDVYVCAAVLNNSFLFSVSQRGTMVMVKGGEETAFPYSSWAYYGLIIMAVLLLSVMTCYTLYHVHMKKYFQKRKTNTVYEDMSYGSRRNTFVKPNVYNNYT</sequence>
<dbReference type="KEGG" id="aful:116496573"/>
<feature type="transmembrane region" description="Helical" evidence="1">
    <location>
        <begin position="280"/>
        <end position="304"/>
    </location>
</feature>
<dbReference type="GO" id="GO:0016020">
    <property type="term" value="C:membrane"/>
    <property type="evidence" value="ECO:0007669"/>
    <property type="project" value="InterPro"/>
</dbReference>
<dbReference type="InParanoid" id="A0A6J3E2F4"/>
<keyword evidence="4" id="KW-1185">Reference proteome</keyword>
<evidence type="ECO:0000256" key="2">
    <source>
        <dbReference type="SAM" id="SignalP"/>
    </source>
</evidence>
<dbReference type="InterPro" id="IPR036179">
    <property type="entry name" value="Ig-like_dom_sf"/>
</dbReference>
<keyword evidence="1" id="KW-0472">Membrane</keyword>
<dbReference type="CTD" id="924"/>
<feature type="chain" id="PRO_5026726245" evidence="2">
    <location>
        <begin position="26"/>
        <end position="341"/>
    </location>
</feature>
<dbReference type="GO" id="GO:0002250">
    <property type="term" value="P:adaptive immune response"/>
    <property type="evidence" value="ECO:0007669"/>
    <property type="project" value="InterPro"/>
</dbReference>
<evidence type="ECO:0000256" key="1">
    <source>
        <dbReference type="SAM" id="Phobius"/>
    </source>
</evidence>
<evidence type="ECO:0000313" key="5">
    <source>
        <dbReference type="RefSeq" id="XP_032055668.1"/>
    </source>
</evidence>
<dbReference type="InterPro" id="IPR039090">
    <property type="entry name" value="CD7"/>
</dbReference>
<dbReference type="InterPro" id="IPR013106">
    <property type="entry name" value="Ig_V-set"/>
</dbReference>
<dbReference type="Pfam" id="PF07686">
    <property type="entry name" value="V-set"/>
    <property type="match status" value="2"/>
</dbReference>
<accession>A0A6J3E2F4</accession>
<reference evidence="5" key="1">
    <citation type="submission" date="2025-08" db="UniProtKB">
        <authorList>
            <consortium name="RefSeq"/>
        </authorList>
    </citation>
    <scope>IDENTIFICATION</scope>
    <source>
        <tissue evidence="5">Lung</tissue>
    </source>
</reference>
<dbReference type="RefSeq" id="XP_032055668.1">
    <property type="nucleotide sequence ID" value="XM_032199777.1"/>
</dbReference>
<feature type="domain" description="Immunoglobulin" evidence="3">
    <location>
        <begin position="163"/>
        <end position="268"/>
    </location>
</feature>
<dbReference type="GeneID" id="116496573"/>
<evidence type="ECO:0000313" key="4">
    <source>
        <dbReference type="Proteomes" id="UP000504639"/>
    </source>
</evidence>
<evidence type="ECO:0000259" key="3">
    <source>
        <dbReference type="SMART" id="SM00409"/>
    </source>
</evidence>
<dbReference type="Proteomes" id="UP000504639">
    <property type="component" value="Chromosome 18"/>
</dbReference>
<dbReference type="GO" id="GO:0038023">
    <property type="term" value="F:signaling receptor activity"/>
    <property type="evidence" value="ECO:0007669"/>
    <property type="project" value="InterPro"/>
</dbReference>
<gene>
    <name evidence="5" type="primary">CD7</name>
</gene>
<dbReference type="AlphaFoldDB" id="A0A6J3E2F4"/>
<dbReference type="Gene3D" id="2.60.40.10">
    <property type="entry name" value="Immunoglobulins"/>
    <property type="match status" value="2"/>
</dbReference>
<dbReference type="PANTHER" id="PTHR15343:SF0">
    <property type="entry name" value="T-CELL ANTIGEN CD7"/>
    <property type="match status" value="1"/>
</dbReference>
<dbReference type="InterPro" id="IPR013783">
    <property type="entry name" value="Ig-like_fold"/>
</dbReference>
<dbReference type="PANTHER" id="PTHR15343">
    <property type="entry name" value="CD7"/>
    <property type="match status" value="1"/>
</dbReference>
<dbReference type="SMART" id="SM00409">
    <property type="entry name" value="IG"/>
    <property type="match status" value="2"/>
</dbReference>
<keyword evidence="1" id="KW-0812">Transmembrane</keyword>
<feature type="signal peptide" evidence="2">
    <location>
        <begin position="1"/>
        <end position="25"/>
    </location>
</feature>
<protein>
    <submittedName>
        <fullName evidence="5">T-cell antigen CD7</fullName>
    </submittedName>
</protein>
<dbReference type="InterPro" id="IPR003599">
    <property type="entry name" value="Ig_sub"/>
</dbReference>